<organism evidence="1">
    <name type="scientific">uncultured Caudovirales phage</name>
    <dbReference type="NCBI Taxonomy" id="2100421"/>
    <lineage>
        <taxon>Viruses</taxon>
        <taxon>Duplodnaviria</taxon>
        <taxon>Heunggongvirae</taxon>
        <taxon>Uroviricota</taxon>
        <taxon>Caudoviricetes</taxon>
        <taxon>Peduoviridae</taxon>
        <taxon>Maltschvirus</taxon>
        <taxon>Maltschvirus maltsch</taxon>
    </lineage>
</organism>
<evidence type="ECO:0000313" key="1">
    <source>
        <dbReference type="EMBL" id="CAB4125059.1"/>
    </source>
</evidence>
<accession>A0A6J5KYN2</accession>
<sequence>MGFFNCNSCGEQVHTSRLPVNVCEKCEDIIKFPKHYNSSSIQPIDAIEAWKLDFRLANAVKYLARAGKKDPNKLKEDLEKAVWYIQRYIDKECTNDKKD</sequence>
<dbReference type="Pfam" id="PF11753">
    <property type="entry name" value="DUF3310"/>
    <property type="match status" value="1"/>
</dbReference>
<proteinExistence type="predicted"/>
<gene>
    <name evidence="1" type="ORF">UFOVP53_54</name>
</gene>
<dbReference type="EMBL" id="LR796189">
    <property type="protein sequence ID" value="CAB4125059.1"/>
    <property type="molecule type" value="Genomic_DNA"/>
</dbReference>
<dbReference type="InterPro" id="IPR021739">
    <property type="entry name" value="SaV-like"/>
</dbReference>
<reference evidence="1" key="1">
    <citation type="submission" date="2020-04" db="EMBL/GenBank/DDBJ databases">
        <authorList>
            <person name="Chiriac C."/>
            <person name="Salcher M."/>
            <person name="Ghai R."/>
            <person name="Kavagutti S V."/>
        </authorList>
    </citation>
    <scope>NUCLEOTIDE SEQUENCE</scope>
</reference>
<protein>
    <submittedName>
        <fullName evidence="1">SaV-like</fullName>
    </submittedName>
</protein>
<name>A0A6J5KYN2_9CAUD</name>